<dbReference type="EMBL" id="CAWUPB010000351">
    <property type="protein sequence ID" value="CAK7324554.1"/>
    <property type="molecule type" value="Genomic_DNA"/>
</dbReference>
<reference evidence="1 2" key="1">
    <citation type="submission" date="2024-01" db="EMBL/GenBank/DDBJ databases">
        <authorList>
            <person name="Waweru B."/>
        </authorList>
    </citation>
    <scope>NUCLEOTIDE SEQUENCE [LARGE SCALE GENOMIC DNA]</scope>
</reference>
<organism evidence="1 2">
    <name type="scientific">Dovyalis caffra</name>
    <dbReference type="NCBI Taxonomy" id="77055"/>
    <lineage>
        <taxon>Eukaryota</taxon>
        <taxon>Viridiplantae</taxon>
        <taxon>Streptophyta</taxon>
        <taxon>Embryophyta</taxon>
        <taxon>Tracheophyta</taxon>
        <taxon>Spermatophyta</taxon>
        <taxon>Magnoliopsida</taxon>
        <taxon>eudicotyledons</taxon>
        <taxon>Gunneridae</taxon>
        <taxon>Pentapetalae</taxon>
        <taxon>rosids</taxon>
        <taxon>fabids</taxon>
        <taxon>Malpighiales</taxon>
        <taxon>Salicaceae</taxon>
        <taxon>Flacourtieae</taxon>
        <taxon>Dovyalis</taxon>
    </lineage>
</organism>
<proteinExistence type="predicted"/>
<dbReference type="AlphaFoldDB" id="A0AAV1QV69"/>
<dbReference type="Proteomes" id="UP001314170">
    <property type="component" value="Unassembled WGS sequence"/>
</dbReference>
<sequence length="132" mass="14732">MALDVRYEVTHLNKGSKSAPQALLQSCLTFGAFSFIIEGLNKQQPAMAHAISSRNSHDSHGKCCSLALPFAVPLPDELKEAFSFFCNDREDDLIPDLQQWRINLILDLRVIEASIERLLNVVLGKQLACHIN</sequence>
<name>A0AAV1QV69_9ROSI</name>
<keyword evidence="2" id="KW-1185">Reference proteome</keyword>
<protein>
    <submittedName>
        <fullName evidence="1">Uncharacterized protein</fullName>
    </submittedName>
</protein>
<evidence type="ECO:0000313" key="2">
    <source>
        <dbReference type="Proteomes" id="UP001314170"/>
    </source>
</evidence>
<comment type="caution">
    <text evidence="1">The sequence shown here is derived from an EMBL/GenBank/DDBJ whole genome shotgun (WGS) entry which is preliminary data.</text>
</comment>
<accession>A0AAV1QV69</accession>
<evidence type="ECO:0000313" key="1">
    <source>
        <dbReference type="EMBL" id="CAK7324554.1"/>
    </source>
</evidence>
<gene>
    <name evidence="1" type="ORF">DCAF_LOCUS2202</name>
</gene>